<dbReference type="SUPFAM" id="SSF52058">
    <property type="entry name" value="L domain-like"/>
    <property type="match status" value="1"/>
</dbReference>
<sequence length="120" mass="13580">MCLFTELTKRKYVFLSHNPWRCDCSMLWFWHWTATHRAVIEGLDCAFLGPPNTTAPEEPSPRDLGDCTVPLELASEDKCRVAGISMAPRPPALLGQLILLALACHMWYNERGWGTVVAMF</sequence>
<proteinExistence type="predicted"/>
<dbReference type="OrthoDB" id="72369at2759"/>
<gene>
    <name evidence="1" type="ORF">HGM15179_021622</name>
</gene>
<organism evidence="1 2">
    <name type="scientific">Zosterops borbonicus</name>
    <dbReference type="NCBI Taxonomy" id="364589"/>
    <lineage>
        <taxon>Eukaryota</taxon>
        <taxon>Metazoa</taxon>
        <taxon>Chordata</taxon>
        <taxon>Craniata</taxon>
        <taxon>Vertebrata</taxon>
        <taxon>Euteleostomi</taxon>
        <taxon>Archelosauria</taxon>
        <taxon>Archosauria</taxon>
        <taxon>Dinosauria</taxon>
        <taxon>Saurischia</taxon>
        <taxon>Theropoda</taxon>
        <taxon>Coelurosauria</taxon>
        <taxon>Aves</taxon>
        <taxon>Neognathae</taxon>
        <taxon>Neoaves</taxon>
        <taxon>Telluraves</taxon>
        <taxon>Australaves</taxon>
        <taxon>Passeriformes</taxon>
        <taxon>Sylvioidea</taxon>
        <taxon>Zosteropidae</taxon>
        <taxon>Zosterops</taxon>
    </lineage>
</organism>
<dbReference type="AlphaFoldDB" id="A0A8K1D6F6"/>
<protein>
    <submittedName>
        <fullName evidence="1">Uncharacterized protein</fullName>
    </submittedName>
</protein>
<evidence type="ECO:0000313" key="2">
    <source>
        <dbReference type="Proteomes" id="UP000796761"/>
    </source>
</evidence>
<evidence type="ECO:0000313" key="1">
    <source>
        <dbReference type="EMBL" id="TRZ05486.1"/>
    </source>
</evidence>
<dbReference type="InterPro" id="IPR032675">
    <property type="entry name" value="LRR_dom_sf"/>
</dbReference>
<dbReference type="Gene3D" id="3.80.10.10">
    <property type="entry name" value="Ribonuclease Inhibitor"/>
    <property type="match status" value="1"/>
</dbReference>
<dbReference type="Proteomes" id="UP000796761">
    <property type="component" value="Unassembled WGS sequence"/>
</dbReference>
<dbReference type="EMBL" id="SWJQ01004097">
    <property type="protein sequence ID" value="TRZ05486.1"/>
    <property type="molecule type" value="Genomic_DNA"/>
</dbReference>
<comment type="caution">
    <text evidence="1">The sequence shown here is derived from an EMBL/GenBank/DDBJ whole genome shotgun (WGS) entry which is preliminary data.</text>
</comment>
<keyword evidence="2" id="KW-1185">Reference proteome</keyword>
<accession>A0A8K1D6F6</accession>
<reference evidence="1" key="1">
    <citation type="submission" date="2019-04" db="EMBL/GenBank/DDBJ databases">
        <title>Genome assembly of Zosterops borbonicus 15179.</title>
        <authorList>
            <person name="Leroy T."/>
            <person name="Anselmetti Y."/>
            <person name="Tilak M.-K."/>
            <person name="Nabholz B."/>
        </authorList>
    </citation>
    <scope>NUCLEOTIDE SEQUENCE</scope>
    <source>
        <strain evidence="1">HGM_15179</strain>
        <tissue evidence="1">Muscle</tissue>
    </source>
</reference>
<name>A0A8K1D6F6_9PASS</name>